<accession>A0A1H0AYI4</accession>
<keyword evidence="1" id="KW-1133">Transmembrane helix</keyword>
<keyword evidence="1" id="KW-0812">Transmembrane</keyword>
<feature type="transmembrane region" description="Helical" evidence="1">
    <location>
        <begin position="79"/>
        <end position="102"/>
    </location>
</feature>
<keyword evidence="3" id="KW-1185">Reference proteome</keyword>
<dbReference type="EMBL" id="FNIL01000001">
    <property type="protein sequence ID" value="SDN38507.1"/>
    <property type="molecule type" value="Genomic_DNA"/>
</dbReference>
<keyword evidence="1" id="KW-0472">Membrane</keyword>
<name>A0A1H0AYI4_9BACI</name>
<gene>
    <name evidence="2" type="ORF">SAMN04488053_101676</name>
</gene>
<feature type="transmembrane region" description="Helical" evidence="1">
    <location>
        <begin position="47"/>
        <end position="67"/>
    </location>
</feature>
<dbReference type="RefSeq" id="WP_090840561.1">
    <property type="nucleotide sequence ID" value="NZ_FNIL01000001.1"/>
</dbReference>
<proteinExistence type="predicted"/>
<organism evidence="2 3">
    <name type="scientific">Alkalicoccus daliensis</name>
    <dbReference type="NCBI Taxonomy" id="745820"/>
    <lineage>
        <taxon>Bacteria</taxon>
        <taxon>Bacillati</taxon>
        <taxon>Bacillota</taxon>
        <taxon>Bacilli</taxon>
        <taxon>Bacillales</taxon>
        <taxon>Bacillaceae</taxon>
        <taxon>Alkalicoccus</taxon>
    </lineage>
</organism>
<dbReference type="AlphaFoldDB" id="A0A1H0AYI4"/>
<reference evidence="3" key="1">
    <citation type="submission" date="2016-10" db="EMBL/GenBank/DDBJ databases">
        <authorList>
            <person name="Varghese N."/>
            <person name="Submissions S."/>
        </authorList>
    </citation>
    <scope>NUCLEOTIDE SEQUENCE [LARGE SCALE GENOMIC DNA]</scope>
    <source>
        <strain evidence="3">CGMCC 1.10369</strain>
    </source>
</reference>
<feature type="transmembrane region" description="Helical" evidence="1">
    <location>
        <begin position="7"/>
        <end position="27"/>
    </location>
</feature>
<evidence type="ECO:0000256" key="1">
    <source>
        <dbReference type="SAM" id="Phobius"/>
    </source>
</evidence>
<feature type="transmembrane region" description="Helical" evidence="1">
    <location>
        <begin position="108"/>
        <end position="131"/>
    </location>
</feature>
<protein>
    <submittedName>
        <fullName evidence="2">Uncharacterized protein</fullName>
    </submittedName>
</protein>
<evidence type="ECO:0000313" key="2">
    <source>
        <dbReference type="EMBL" id="SDN38507.1"/>
    </source>
</evidence>
<dbReference type="Proteomes" id="UP000198778">
    <property type="component" value="Unassembled WGS sequence"/>
</dbReference>
<sequence length="145" mass="16572">MNLIPKMLASILWSVIFSFSITSLLYVPQVERSSEGSYFEFLPLFTLFIFLFTPFIIVLGIFAGIIAEHISGKISWSPYWSQLLIYAGIGGLINYFFYYSLFVYGPAAVTWVLLLYGIGGGWLYMHILMFVKWLGTRKKEPDPAL</sequence>
<evidence type="ECO:0000313" key="3">
    <source>
        <dbReference type="Proteomes" id="UP000198778"/>
    </source>
</evidence>